<evidence type="ECO:0000313" key="2">
    <source>
        <dbReference type="Proteomes" id="UP000813461"/>
    </source>
</evidence>
<accession>A0A8K0RAI9</accession>
<dbReference type="EMBL" id="JAGMVJ010000008">
    <property type="protein sequence ID" value="KAH7088543.1"/>
    <property type="molecule type" value="Genomic_DNA"/>
</dbReference>
<dbReference type="Proteomes" id="UP000813461">
    <property type="component" value="Unassembled WGS sequence"/>
</dbReference>
<protein>
    <submittedName>
        <fullName evidence="1">Uncharacterized protein</fullName>
    </submittedName>
</protein>
<proteinExistence type="predicted"/>
<sequence>FPHLFWETDQEHRHRAAEYDPKQKGWFQDGRRLRNVKPTKAFVWPKDGRNGTAWGRFKDIVKDRGPDIYLTANAEKHDYMSNRPTRAQWSKHTNLDDRGLLSATFSSSKHAPWTRIGMLGGRIPGQSYDFRTRQFGIPNRFTWADAVWQPESRRNKYNQYPEAIRDIYGRWFQDIHYLPAELGGPVSNEMGKGRWGQHLQPW</sequence>
<feature type="non-terminal residue" evidence="1">
    <location>
        <position position="202"/>
    </location>
</feature>
<dbReference type="AlphaFoldDB" id="A0A8K0RAI9"/>
<organism evidence="1 2">
    <name type="scientific">Paraphoma chrysanthemicola</name>
    <dbReference type="NCBI Taxonomy" id="798071"/>
    <lineage>
        <taxon>Eukaryota</taxon>
        <taxon>Fungi</taxon>
        <taxon>Dikarya</taxon>
        <taxon>Ascomycota</taxon>
        <taxon>Pezizomycotina</taxon>
        <taxon>Dothideomycetes</taxon>
        <taxon>Pleosporomycetidae</taxon>
        <taxon>Pleosporales</taxon>
        <taxon>Pleosporineae</taxon>
        <taxon>Phaeosphaeriaceae</taxon>
        <taxon>Paraphoma</taxon>
    </lineage>
</organism>
<dbReference type="OrthoDB" id="5331170at2759"/>
<evidence type="ECO:0000313" key="1">
    <source>
        <dbReference type="EMBL" id="KAH7088543.1"/>
    </source>
</evidence>
<feature type="non-terminal residue" evidence="1">
    <location>
        <position position="1"/>
    </location>
</feature>
<gene>
    <name evidence="1" type="ORF">FB567DRAFT_424059</name>
</gene>
<reference evidence="1" key="1">
    <citation type="journal article" date="2021" name="Nat. Commun.">
        <title>Genetic determinants of endophytism in the Arabidopsis root mycobiome.</title>
        <authorList>
            <person name="Mesny F."/>
            <person name="Miyauchi S."/>
            <person name="Thiergart T."/>
            <person name="Pickel B."/>
            <person name="Atanasova L."/>
            <person name="Karlsson M."/>
            <person name="Huettel B."/>
            <person name="Barry K.W."/>
            <person name="Haridas S."/>
            <person name="Chen C."/>
            <person name="Bauer D."/>
            <person name="Andreopoulos W."/>
            <person name="Pangilinan J."/>
            <person name="LaButti K."/>
            <person name="Riley R."/>
            <person name="Lipzen A."/>
            <person name="Clum A."/>
            <person name="Drula E."/>
            <person name="Henrissat B."/>
            <person name="Kohler A."/>
            <person name="Grigoriev I.V."/>
            <person name="Martin F.M."/>
            <person name="Hacquard S."/>
        </authorList>
    </citation>
    <scope>NUCLEOTIDE SEQUENCE</scope>
    <source>
        <strain evidence="1">MPI-SDFR-AT-0120</strain>
    </source>
</reference>
<keyword evidence="2" id="KW-1185">Reference proteome</keyword>
<comment type="caution">
    <text evidence="1">The sequence shown here is derived from an EMBL/GenBank/DDBJ whole genome shotgun (WGS) entry which is preliminary data.</text>
</comment>
<name>A0A8K0RAI9_9PLEO</name>